<name>A0A382MES7_9ZZZZ</name>
<feature type="compositionally biased region" description="Basic and acidic residues" evidence="1">
    <location>
        <begin position="14"/>
        <end position="24"/>
    </location>
</feature>
<gene>
    <name evidence="2" type="ORF">METZ01_LOCUS299101</name>
</gene>
<dbReference type="InterPro" id="IPR036100">
    <property type="entry name" value="QueA_sf"/>
</dbReference>
<reference evidence="2" key="1">
    <citation type="submission" date="2018-05" db="EMBL/GenBank/DDBJ databases">
        <authorList>
            <person name="Lanie J.A."/>
            <person name="Ng W.-L."/>
            <person name="Kazmierczak K.M."/>
            <person name="Andrzejewski T.M."/>
            <person name="Davidsen T.M."/>
            <person name="Wayne K.J."/>
            <person name="Tettelin H."/>
            <person name="Glass J.I."/>
            <person name="Rusch D."/>
            <person name="Podicherti R."/>
            <person name="Tsui H.-C.T."/>
            <person name="Winkler M.E."/>
        </authorList>
    </citation>
    <scope>NUCLEOTIDE SEQUENCE</scope>
</reference>
<feature type="non-terminal residue" evidence="2">
    <location>
        <position position="24"/>
    </location>
</feature>
<organism evidence="2">
    <name type="scientific">marine metagenome</name>
    <dbReference type="NCBI Taxonomy" id="408172"/>
    <lineage>
        <taxon>unclassified sequences</taxon>
        <taxon>metagenomes</taxon>
        <taxon>ecological metagenomes</taxon>
    </lineage>
</organism>
<dbReference type="SUPFAM" id="SSF111337">
    <property type="entry name" value="QueA-like"/>
    <property type="match status" value="1"/>
</dbReference>
<accession>A0A382MES7</accession>
<dbReference type="GO" id="GO:0016740">
    <property type="term" value="F:transferase activity"/>
    <property type="evidence" value="ECO:0007669"/>
    <property type="project" value="InterPro"/>
</dbReference>
<evidence type="ECO:0000256" key="1">
    <source>
        <dbReference type="SAM" id="MobiDB-lite"/>
    </source>
</evidence>
<dbReference type="EMBL" id="UINC01092560">
    <property type="protein sequence ID" value="SVC46247.1"/>
    <property type="molecule type" value="Genomic_DNA"/>
</dbReference>
<dbReference type="GO" id="GO:0016853">
    <property type="term" value="F:isomerase activity"/>
    <property type="evidence" value="ECO:0007669"/>
    <property type="project" value="InterPro"/>
</dbReference>
<dbReference type="AlphaFoldDB" id="A0A382MES7"/>
<sequence>MDVDAFDFNLPQDRIADRPVHPRD</sequence>
<protein>
    <submittedName>
        <fullName evidence="2">Uncharacterized protein</fullName>
    </submittedName>
</protein>
<feature type="region of interest" description="Disordered" evidence="1">
    <location>
        <begin position="1"/>
        <end position="24"/>
    </location>
</feature>
<evidence type="ECO:0000313" key="2">
    <source>
        <dbReference type="EMBL" id="SVC46247.1"/>
    </source>
</evidence>
<proteinExistence type="predicted"/>